<organism evidence="1 2">
    <name type="scientific">Liparis tanakae</name>
    <name type="common">Tanaka's snailfish</name>
    <dbReference type="NCBI Taxonomy" id="230148"/>
    <lineage>
        <taxon>Eukaryota</taxon>
        <taxon>Metazoa</taxon>
        <taxon>Chordata</taxon>
        <taxon>Craniata</taxon>
        <taxon>Vertebrata</taxon>
        <taxon>Euteleostomi</taxon>
        <taxon>Actinopterygii</taxon>
        <taxon>Neopterygii</taxon>
        <taxon>Teleostei</taxon>
        <taxon>Neoteleostei</taxon>
        <taxon>Acanthomorphata</taxon>
        <taxon>Eupercaria</taxon>
        <taxon>Perciformes</taxon>
        <taxon>Cottioidei</taxon>
        <taxon>Cottales</taxon>
        <taxon>Liparidae</taxon>
        <taxon>Liparis</taxon>
    </lineage>
</organism>
<accession>A0A4Z2E7T7</accession>
<comment type="caution">
    <text evidence="1">The sequence shown here is derived from an EMBL/GenBank/DDBJ whole genome shotgun (WGS) entry which is preliminary data.</text>
</comment>
<name>A0A4Z2E7T7_9TELE</name>
<reference evidence="1 2" key="1">
    <citation type="submission" date="2019-03" db="EMBL/GenBank/DDBJ databases">
        <title>First draft genome of Liparis tanakae, snailfish: a comprehensive survey of snailfish specific genes.</title>
        <authorList>
            <person name="Kim W."/>
            <person name="Song I."/>
            <person name="Jeong J.-H."/>
            <person name="Kim D."/>
            <person name="Kim S."/>
            <person name="Ryu S."/>
            <person name="Song J.Y."/>
            <person name="Lee S.K."/>
        </authorList>
    </citation>
    <scope>NUCLEOTIDE SEQUENCE [LARGE SCALE GENOMIC DNA]</scope>
    <source>
        <tissue evidence="1">Muscle</tissue>
    </source>
</reference>
<dbReference type="AlphaFoldDB" id="A0A4Z2E7T7"/>
<keyword evidence="2" id="KW-1185">Reference proteome</keyword>
<gene>
    <name evidence="1" type="ORF">EYF80_065151</name>
</gene>
<proteinExistence type="predicted"/>
<dbReference type="EMBL" id="SRLO01014463">
    <property type="protein sequence ID" value="TNN24723.1"/>
    <property type="molecule type" value="Genomic_DNA"/>
</dbReference>
<evidence type="ECO:0000313" key="1">
    <source>
        <dbReference type="EMBL" id="TNN24723.1"/>
    </source>
</evidence>
<dbReference type="Proteomes" id="UP000314294">
    <property type="component" value="Unassembled WGS sequence"/>
</dbReference>
<evidence type="ECO:0000313" key="2">
    <source>
        <dbReference type="Proteomes" id="UP000314294"/>
    </source>
</evidence>
<sequence>METSFYTWTLTERRLFTLYPDLLMTTQANYLRTWKYFRRLRKTRLHVQYFLHSSKWRRKVHQKKRVR</sequence>
<protein>
    <submittedName>
        <fullName evidence="1">Uncharacterized protein</fullName>
    </submittedName>
</protein>